<evidence type="ECO:0000313" key="3">
    <source>
        <dbReference type="Proteomes" id="UP000076532"/>
    </source>
</evidence>
<name>A0A166DTF5_9AGAM</name>
<dbReference type="Pfam" id="PF08592">
    <property type="entry name" value="Anthrone_oxy"/>
    <property type="match status" value="1"/>
</dbReference>
<keyword evidence="3" id="KW-1185">Reference proteome</keyword>
<feature type="transmembrane region" description="Helical" evidence="1">
    <location>
        <begin position="89"/>
        <end position="110"/>
    </location>
</feature>
<feature type="non-terminal residue" evidence="2">
    <location>
        <position position="1"/>
    </location>
</feature>
<keyword evidence="1" id="KW-1133">Transmembrane helix</keyword>
<feature type="transmembrane region" description="Helical" evidence="1">
    <location>
        <begin position="156"/>
        <end position="177"/>
    </location>
</feature>
<proteinExistence type="predicted"/>
<protein>
    <recommendedName>
        <fullName evidence="4">DUF1772-domain-containing protein</fullName>
    </recommendedName>
</protein>
<dbReference type="AlphaFoldDB" id="A0A166DTF5"/>
<sequence length="178" mass="19132">MSFSPLKVSLLTGVVSSSYFFFGNLGAASFGIVPAIRDEGGVDLSVAQKVALQTWHYKVAKVHMGSSGAISTLSFALAAYLSHSRGMRTILLSAAALSLTLLTPWTLLLMQPINNELDELAHTRALKVSPGAERSPDHSLLEKRAMEKIDIWRKLHMGRIVLGAGVWIGGLAALSYVV</sequence>
<dbReference type="InterPro" id="IPR013901">
    <property type="entry name" value="Anthrone_oxy"/>
</dbReference>
<gene>
    <name evidence="2" type="ORF">FIBSPDRAFT_1048414</name>
</gene>
<organism evidence="2 3">
    <name type="scientific">Athelia psychrophila</name>
    <dbReference type="NCBI Taxonomy" id="1759441"/>
    <lineage>
        <taxon>Eukaryota</taxon>
        <taxon>Fungi</taxon>
        <taxon>Dikarya</taxon>
        <taxon>Basidiomycota</taxon>
        <taxon>Agaricomycotina</taxon>
        <taxon>Agaricomycetes</taxon>
        <taxon>Agaricomycetidae</taxon>
        <taxon>Atheliales</taxon>
        <taxon>Atheliaceae</taxon>
        <taxon>Athelia</taxon>
    </lineage>
</organism>
<reference evidence="2 3" key="1">
    <citation type="journal article" date="2016" name="Mol. Biol. Evol.">
        <title>Comparative Genomics of Early-Diverging Mushroom-Forming Fungi Provides Insights into the Origins of Lignocellulose Decay Capabilities.</title>
        <authorList>
            <person name="Nagy L.G."/>
            <person name="Riley R."/>
            <person name="Tritt A."/>
            <person name="Adam C."/>
            <person name="Daum C."/>
            <person name="Floudas D."/>
            <person name="Sun H."/>
            <person name="Yadav J.S."/>
            <person name="Pangilinan J."/>
            <person name="Larsson K.H."/>
            <person name="Matsuura K."/>
            <person name="Barry K."/>
            <person name="Labutti K."/>
            <person name="Kuo R."/>
            <person name="Ohm R.A."/>
            <person name="Bhattacharya S.S."/>
            <person name="Shirouzu T."/>
            <person name="Yoshinaga Y."/>
            <person name="Martin F.M."/>
            <person name="Grigoriev I.V."/>
            <person name="Hibbett D.S."/>
        </authorList>
    </citation>
    <scope>NUCLEOTIDE SEQUENCE [LARGE SCALE GENOMIC DNA]</scope>
    <source>
        <strain evidence="2 3">CBS 109695</strain>
    </source>
</reference>
<dbReference type="OrthoDB" id="5954308at2759"/>
<feature type="transmembrane region" description="Helical" evidence="1">
    <location>
        <begin position="12"/>
        <end position="36"/>
    </location>
</feature>
<evidence type="ECO:0000256" key="1">
    <source>
        <dbReference type="SAM" id="Phobius"/>
    </source>
</evidence>
<evidence type="ECO:0000313" key="2">
    <source>
        <dbReference type="EMBL" id="KZP15050.1"/>
    </source>
</evidence>
<accession>A0A166DTF5</accession>
<evidence type="ECO:0008006" key="4">
    <source>
        <dbReference type="Google" id="ProtNLM"/>
    </source>
</evidence>
<keyword evidence="1" id="KW-0472">Membrane</keyword>
<feature type="transmembrane region" description="Helical" evidence="1">
    <location>
        <begin position="62"/>
        <end position="82"/>
    </location>
</feature>
<keyword evidence="1" id="KW-0812">Transmembrane</keyword>
<dbReference type="Proteomes" id="UP000076532">
    <property type="component" value="Unassembled WGS sequence"/>
</dbReference>
<dbReference type="EMBL" id="KV417609">
    <property type="protein sequence ID" value="KZP15050.1"/>
    <property type="molecule type" value="Genomic_DNA"/>
</dbReference>